<accession>A0A9W8MBK8</accession>
<protein>
    <submittedName>
        <fullName evidence="2">Uncharacterized protein</fullName>
    </submittedName>
</protein>
<evidence type="ECO:0000313" key="3">
    <source>
        <dbReference type="Proteomes" id="UP001140091"/>
    </source>
</evidence>
<feature type="compositionally biased region" description="Basic and acidic residues" evidence="1">
    <location>
        <begin position="24"/>
        <end position="33"/>
    </location>
</feature>
<feature type="compositionally biased region" description="Basic and acidic residues" evidence="1">
    <location>
        <begin position="42"/>
        <end position="75"/>
    </location>
</feature>
<feature type="non-terminal residue" evidence="2">
    <location>
        <position position="203"/>
    </location>
</feature>
<sequence>MGRPRLYHTPEEKKAANRLKSKKHYDSNRDLLLRRRRRAARERRESLRDRSIVEGQSKPKDLPSKTGQEKRPKTKLEVIQEQVQRFSRQFETILAGKTAAGYLALICVGLEIHYEAGHILKAKDFVMGKEVELRKVLRALEKYRDMARDLAGSGEEWKGIEAIATRVRQVISWLDGLLCMAMVDPADLVDRFHAKQLEFQIDS</sequence>
<comment type="caution">
    <text evidence="2">The sequence shown here is derived from an EMBL/GenBank/DDBJ whole genome shotgun (WGS) entry which is preliminary data.</text>
</comment>
<evidence type="ECO:0000256" key="1">
    <source>
        <dbReference type="SAM" id="MobiDB-lite"/>
    </source>
</evidence>
<name>A0A9W8MBK8_9AGAR</name>
<evidence type="ECO:0000313" key="2">
    <source>
        <dbReference type="EMBL" id="KAJ2926015.1"/>
    </source>
</evidence>
<gene>
    <name evidence="2" type="ORF">H1R20_g11089</name>
</gene>
<dbReference type="EMBL" id="JANBPK010001091">
    <property type="protein sequence ID" value="KAJ2926015.1"/>
    <property type="molecule type" value="Genomic_DNA"/>
</dbReference>
<keyword evidence="3" id="KW-1185">Reference proteome</keyword>
<dbReference type="Proteomes" id="UP001140091">
    <property type="component" value="Unassembled WGS sequence"/>
</dbReference>
<dbReference type="AlphaFoldDB" id="A0A9W8MBK8"/>
<dbReference type="OrthoDB" id="3068375at2759"/>
<organism evidence="2 3">
    <name type="scientific">Candolleomyces eurysporus</name>
    <dbReference type="NCBI Taxonomy" id="2828524"/>
    <lineage>
        <taxon>Eukaryota</taxon>
        <taxon>Fungi</taxon>
        <taxon>Dikarya</taxon>
        <taxon>Basidiomycota</taxon>
        <taxon>Agaricomycotina</taxon>
        <taxon>Agaricomycetes</taxon>
        <taxon>Agaricomycetidae</taxon>
        <taxon>Agaricales</taxon>
        <taxon>Agaricineae</taxon>
        <taxon>Psathyrellaceae</taxon>
        <taxon>Candolleomyces</taxon>
    </lineage>
</organism>
<feature type="region of interest" description="Disordered" evidence="1">
    <location>
        <begin position="1"/>
        <end position="75"/>
    </location>
</feature>
<proteinExistence type="predicted"/>
<reference evidence="2" key="1">
    <citation type="submission" date="2022-06" db="EMBL/GenBank/DDBJ databases">
        <title>Genome Sequence of Candolleomyces eurysporus.</title>
        <authorList>
            <person name="Buettner E."/>
        </authorList>
    </citation>
    <scope>NUCLEOTIDE SEQUENCE</scope>
    <source>
        <strain evidence="2">VTCC 930004</strain>
    </source>
</reference>